<dbReference type="EMBL" id="JBITLV010000005">
    <property type="protein sequence ID" value="MFI7588775.1"/>
    <property type="molecule type" value="Genomic_DNA"/>
</dbReference>
<dbReference type="Proteomes" id="UP001612915">
    <property type="component" value="Unassembled WGS sequence"/>
</dbReference>
<organism evidence="1 2">
    <name type="scientific">Spongisporangium articulatum</name>
    <dbReference type="NCBI Taxonomy" id="3362603"/>
    <lineage>
        <taxon>Bacteria</taxon>
        <taxon>Bacillati</taxon>
        <taxon>Actinomycetota</taxon>
        <taxon>Actinomycetes</taxon>
        <taxon>Kineosporiales</taxon>
        <taxon>Kineosporiaceae</taxon>
        <taxon>Spongisporangium</taxon>
    </lineage>
</organism>
<reference evidence="1 2" key="1">
    <citation type="submission" date="2024-10" db="EMBL/GenBank/DDBJ databases">
        <title>The Natural Products Discovery Center: Release of the First 8490 Sequenced Strains for Exploring Actinobacteria Biosynthetic Diversity.</title>
        <authorList>
            <person name="Kalkreuter E."/>
            <person name="Kautsar S.A."/>
            <person name="Yang D."/>
            <person name="Bader C.D."/>
            <person name="Teijaro C.N."/>
            <person name="Fluegel L."/>
            <person name="Davis C.M."/>
            <person name="Simpson J.R."/>
            <person name="Lauterbach L."/>
            <person name="Steele A.D."/>
            <person name="Gui C."/>
            <person name="Meng S."/>
            <person name="Li G."/>
            <person name="Viehrig K."/>
            <person name="Ye F."/>
            <person name="Su P."/>
            <person name="Kiefer A.F."/>
            <person name="Nichols A."/>
            <person name="Cepeda A.J."/>
            <person name="Yan W."/>
            <person name="Fan B."/>
            <person name="Jiang Y."/>
            <person name="Adhikari A."/>
            <person name="Zheng C.-J."/>
            <person name="Schuster L."/>
            <person name="Cowan T.M."/>
            <person name="Smanski M.J."/>
            <person name="Chevrette M.G."/>
            <person name="De Carvalho L.P.S."/>
            <person name="Shen B."/>
        </authorList>
    </citation>
    <scope>NUCLEOTIDE SEQUENCE [LARGE SCALE GENOMIC DNA]</scope>
    <source>
        <strain evidence="1 2">NPDC049639</strain>
    </source>
</reference>
<evidence type="ECO:0000313" key="2">
    <source>
        <dbReference type="Proteomes" id="UP001612915"/>
    </source>
</evidence>
<dbReference type="Gene3D" id="3.10.450.50">
    <property type="match status" value="1"/>
</dbReference>
<dbReference type="RefSeq" id="WP_398282798.1">
    <property type="nucleotide sequence ID" value="NZ_JBITLV010000005.1"/>
</dbReference>
<dbReference type="SUPFAM" id="SSF54427">
    <property type="entry name" value="NTF2-like"/>
    <property type="match status" value="1"/>
</dbReference>
<protein>
    <submittedName>
        <fullName evidence="1">Ester cyclase</fullName>
    </submittedName>
</protein>
<dbReference type="Pfam" id="PF07366">
    <property type="entry name" value="SnoaL"/>
    <property type="match status" value="1"/>
</dbReference>
<dbReference type="InterPro" id="IPR032710">
    <property type="entry name" value="NTF2-like_dom_sf"/>
</dbReference>
<evidence type="ECO:0000313" key="1">
    <source>
        <dbReference type="EMBL" id="MFI7588775.1"/>
    </source>
</evidence>
<gene>
    <name evidence="1" type="ORF">ACIB24_17025</name>
</gene>
<name>A0ABW8AQW5_9ACTN</name>
<dbReference type="InterPro" id="IPR009959">
    <property type="entry name" value="Cyclase_SnoaL-like"/>
</dbReference>
<keyword evidence="2" id="KW-1185">Reference proteome</keyword>
<comment type="caution">
    <text evidence="1">The sequence shown here is derived from an EMBL/GenBank/DDBJ whole genome shotgun (WGS) entry which is preliminary data.</text>
</comment>
<accession>A0ABW8AQW5</accession>
<dbReference type="PANTHER" id="PTHR38436">
    <property type="entry name" value="POLYKETIDE CYCLASE SNOAL-LIKE DOMAIN"/>
    <property type="match status" value="1"/>
</dbReference>
<proteinExistence type="predicted"/>
<sequence>MSPKDVVRSYHEALWRDGDLGAVERFWAPDAKVHMTGFEGTAVDVVHEDVTRYFGAFTNIDTSIEDLLGDGDKVALRWATAGDHVGPYGDVPASGKRITMRGVDVFRVEGERIVECWSMWDGLDVYDQFGLLPEGLA</sequence>
<dbReference type="PANTHER" id="PTHR38436:SF1">
    <property type="entry name" value="ESTER CYCLASE"/>
    <property type="match status" value="1"/>
</dbReference>